<evidence type="ECO:0000256" key="1">
    <source>
        <dbReference type="ARBA" id="ARBA00001946"/>
    </source>
</evidence>
<organism evidence="10">
    <name type="scientific">marine sediment metagenome</name>
    <dbReference type="NCBI Taxonomy" id="412755"/>
    <lineage>
        <taxon>unclassified sequences</taxon>
        <taxon>metagenomes</taxon>
        <taxon>ecological metagenomes</taxon>
    </lineage>
</organism>
<dbReference type="GO" id="GO:0046872">
    <property type="term" value="F:metal ion binding"/>
    <property type="evidence" value="ECO:0007669"/>
    <property type="project" value="UniProtKB-KW"/>
</dbReference>
<evidence type="ECO:0000256" key="6">
    <source>
        <dbReference type="ARBA" id="ARBA00022723"/>
    </source>
</evidence>
<protein>
    <recommendedName>
        <fullName evidence="3">glucose-1-phosphate thymidylyltransferase</fullName>
        <ecNumber evidence="3">2.7.7.24</ecNumber>
    </recommendedName>
</protein>
<evidence type="ECO:0000256" key="8">
    <source>
        <dbReference type="ARBA" id="ARBA00049336"/>
    </source>
</evidence>
<dbReference type="GO" id="GO:0008879">
    <property type="term" value="F:glucose-1-phosphate thymidylyltransferase activity"/>
    <property type="evidence" value="ECO:0007669"/>
    <property type="project" value="UniProtKB-EC"/>
</dbReference>
<comment type="catalytic activity">
    <reaction evidence="8">
        <text>dTTP + alpha-D-glucose 1-phosphate + H(+) = dTDP-alpha-D-glucose + diphosphate</text>
        <dbReference type="Rhea" id="RHEA:15225"/>
        <dbReference type="ChEBI" id="CHEBI:15378"/>
        <dbReference type="ChEBI" id="CHEBI:33019"/>
        <dbReference type="ChEBI" id="CHEBI:37568"/>
        <dbReference type="ChEBI" id="CHEBI:57477"/>
        <dbReference type="ChEBI" id="CHEBI:58601"/>
        <dbReference type="EC" id="2.7.7.24"/>
    </reaction>
</comment>
<name>A0A0F9AKD5_9ZZZZ</name>
<keyword evidence="7" id="KW-0460">Magnesium</keyword>
<gene>
    <name evidence="10" type="ORF">LCGC14_2559640</name>
</gene>
<dbReference type="PANTHER" id="PTHR43532">
    <property type="entry name" value="GLUCOSE-1-PHOSPHATE THYMIDYLYLTRANSFERASE"/>
    <property type="match status" value="1"/>
</dbReference>
<proteinExistence type="inferred from homology"/>
<keyword evidence="5" id="KW-0548">Nucleotidyltransferase</keyword>
<sequence length="306" mass="34679">NDINGSKAIIKNKEWQSLRVYLGTMPGDIQVKENHRETIGLIPAGGKAIRVAPLPCSKELYPIGLRRVAEDGKLRPKVVCHYLLEKIQLAGTTKAFIILREGKWDIPAYLGDGKMLNMHLAYLMMDLPFGVPYTLDQAYPFLQNATVVFGFPDIIFQPDDAFVRLLNRQTDTNADIVLGLFPALQPHKVDMVEMDADSRIHKIVIKPARTHLHYTWIIAVWTPVFTRFMHEYLLARQRTNITYKAATYVGEMQELFVGDVIQAAIHNHMQIDTVLFGNGNYLDIGTPEDMVKAIQRHLTDKNPTAT</sequence>
<accession>A0A0F9AKD5</accession>
<feature type="non-terminal residue" evidence="10">
    <location>
        <position position="1"/>
    </location>
</feature>
<comment type="similarity">
    <text evidence="2">Belongs to the glucose-1-phosphate thymidylyltransferase family.</text>
</comment>
<evidence type="ECO:0000256" key="3">
    <source>
        <dbReference type="ARBA" id="ARBA00012461"/>
    </source>
</evidence>
<dbReference type="Gene3D" id="3.90.550.10">
    <property type="entry name" value="Spore Coat Polysaccharide Biosynthesis Protein SpsA, Chain A"/>
    <property type="match status" value="1"/>
</dbReference>
<dbReference type="AlphaFoldDB" id="A0A0F9AKD5"/>
<comment type="caution">
    <text evidence="10">The sequence shown here is derived from an EMBL/GenBank/DDBJ whole genome shotgun (WGS) entry which is preliminary data.</text>
</comment>
<dbReference type="EC" id="2.7.7.24" evidence="3"/>
<comment type="cofactor">
    <cofactor evidence="1">
        <name>Mg(2+)</name>
        <dbReference type="ChEBI" id="CHEBI:18420"/>
    </cofactor>
</comment>
<dbReference type="InterPro" id="IPR005835">
    <property type="entry name" value="NTP_transferase_dom"/>
</dbReference>
<dbReference type="InterPro" id="IPR029044">
    <property type="entry name" value="Nucleotide-diphossugar_trans"/>
</dbReference>
<dbReference type="PANTHER" id="PTHR43532:SF1">
    <property type="entry name" value="GLUCOSE-1-PHOSPHATE THYMIDYLYLTRANSFERASE 1"/>
    <property type="match status" value="1"/>
</dbReference>
<evidence type="ECO:0000259" key="9">
    <source>
        <dbReference type="Pfam" id="PF00483"/>
    </source>
</evidence>
<dbReference type="EMBL" id="LAZR01042217">
    <property type="protein sequence ID" value="KKL10059.1"/>
    <property type="molecule type" value="Genomic_DNA"/>
</dbReference>
<keyword evidence="4" id="KW-0808">Transferase</keyword>
<dbReference type="SUPFAM" id="SSF53448">
    <property type="entry name" value="Nucleotide-diphospho-sugar transferases"/>
    <property type="match status" value="1"/>
</dbReference>
<evidence type="ECO:0000256" key="7">
    <source>
        <dbReference type="ARBA" id="ARBA00022842"/>
    </source>
</evidence>
<dbReference type="InterPro" id="IPR005907">
    <property type="entry name" value="G1P_thy_trans_s"/>
</dbReference>
<evidence type="ECO:0000256" key="2">
    <source>
        <dbReference type="ARBA" id="ARBA00010480"/>
    </source>
</evidence>
<feature type="domain" description="Nucleotidyl transferase" evidence="9">
    <location>
        <begin position="40"/>
        <end position="296"/>
    </location>
</feature>
<reference evidence="10" key="1">
    <citation type="journal article" date="2015" name="Nature">
        <title>Complex archaea that bridge the gap between prokaryotes and eukaryotes.</title>
        <authorList>
            <person name="Spang A."/>
            <person name="Saw J.H."/>
            <person name="Jorgensen S.L."/>
            <person name="Zaremba-Niedzwiedzka K."/>
            <person name="Martijn J."/>
            <person name="Lind A.E."/>
            <person name="van Eijk R."/>
            <person name="Schleper C."/>
            <person name="Guy L."/>
            <person name="Ettema T.J."/>
        </authorList>
    </citation>
    <scope>NUCLEOTIDE SEQUENCE</scope>
</reference>
<dbReference type="Pfam" id="PF00483">
    <property type="entry name" value="NTP_transferase"/>
    <property type="match status" value="1"/>
</dbReference>
<keyword evidence="6" id="KW-0479">Metal-binding</keyword>
<evidence type="ECO:0000313" key="10">
    <source>
        <dbReference type="EMBL" id="KKL10059.1"/>
    </source>
</evidence>
<evidence type="ECO:0000256" key="5">
    <source>
        <dbReference type="ARBA" id="ARBA00022695"/>
    </source>
</evidence>
<evidence type="ECO:0000256" key="4">
    <source>
        <dbReference type="ARBA" id="ARBA00022679"/>
    </source>
</evidence>